<organism evidence="2 3">
    <name type="scientific">Lithospermum erythrorhizon</name>
    <name type="common">Purple gromwell</name>
    <name type="synonym">Lithospermum officinale var. erythrorhizon</name>
    <dbReference type="NCBI Taxonomy" id="34254"/>
    <lineage>
        <taxon>Eukaryota</taxon>
        <taxon>Viridiplantae</taxon>
        <taxon>Streptophyta</taxon>
        <taxon>Embryophyta</taxon>
        <taxon>Tracheophyta</taxon>
        <taxon>Spermatophyta</taxon>
        <taxon>Magnoliopsida</taxon>
        <taxon>eudicotyledons</taxon>
        <taxon>Gunneridae</taxon>
        <taxon>Pentapetalae</taxon>
        <taxon>asterids</taxon>
        <taxon>lamiids</taxon>
        <taxon>Boraginales</taxon>
        <taxon>Boraginaceae</taxon>
        <taxon>Boraginoideae</taxon>
        <taxon>Lithospermeae</taxon>
        <taxon>Lithospermum</taxon>
    </lineage>
</organism>
<dbReference type="Proteomes" id="UP001454036">
    <property type="component" value="Unassembled WGS sequence"/>
</dbReference>
<feature type="compositionally biased region" description="Basic and acidic residues" evidence="1">
    <location>
        <begin position="68"/>
        <end position="79"/>
    </location>
</feature>
<keyword evidence="3" id="KW-1185">Reference proteome</keyword>
<protein>
    <submittedName>
        <fullName evidence="2">Uncharacterized protein</fullName>
    </submittedName>
</protein>
<accession>A0AAV3PTX6</accession>
<reference evidence="2 3" key="1">
    <citation type="submission" date="2024-01" db="EMBL/GenBank/DDBJ databases">
        <title>The complete chloroplast genome sequence of Lithospermum erythrorhizon: insights into the phylogenetic relationship among Boraginaceae species and the maternal lineages of purple gromwells.</title>
        <authorList>
            <person name="Okada T."/>
            <person name="Watanabe K."/>
        </authorList>
    </citation>
    <scope>NUCLEOTIDE SEQUENCE [LARGE SCALE GENOMIC DNA]</scope>
</reference>
<feature type="compositionally biased region" description="Basic and acidic residues" evidence="1">
    <location>
        <begin position="47"/>
        <end position="59"/>
    </location>
</feature>
<evidence type="ECO:0000313" key="2">
    <source>
        <dbReference type="EMBL" id="GAA0153663.1"/>
    </source>
</evidence>
<proteinExistence type="predicted"/>
<dbReference type="AlphaFoldDB" id="A0AAV3PTX6"/>
<sequence>MPQHKKVPAKQSRHEGAKPTKQAKGKRQLKRKRKSTEPVKQPKRKAKEPIKQPKREAKNGETSVEDPFAERRRETDARRGKIVGAKRGGNAFKAPKPTPIAWVDHNEDDGNVEILSLPEKPQNDSNVQILKVVKDTIIDRSVSQRETKRVKRAMVKYKSKQAKKKGRKE</sequence>
<dbReference type="EMBL" id="BAABME010002225">
    <property type="protein sequence ID" value="GAA0153663.1"/>
    <property type="molecule type" value="Genomic_DNA"/>
</dbReference>
<feature type="region of interest" description="Disordered" evidence="1">
    <location>
        <begin position="1"/>
        <end position="101"/>
    </location>
</feature>
<gene>
    <name evidence="2" type="ORF">LIER_11847</name>
</gene>
<feature type="compositionally biased region" description="Basic residues" evidence="1">
    <location>
        <begin position="21"/>
        <end position="34"/>
    </location>
</feature>
<name>A0AAV3PTX6_LITER</name>
<feature type="region of interest" description="Disordered" evidence="1">
    <location>
        <begin position="149"/>
        <end position="169"/>
    </location>
</feature>
<evidence type="ECO:0000313" key="3">
    <source>
        <dbReference type="Proteomes" id="UP001454036"/>
    </source>
</evidence>
<evidence type="ECO:0000256" key="1">
    <source>
        <dbReference type="SAM" id="MobiDB-lite"/>
    </source>
</evidence>
<comment type="caution">
    <text evidence="2">The sequence shown here is derived from an EMBL/GenBank/DDBJ whole genome shotgun (WGS) entry which is preliminary data.</text>
</comment>